<evidence type="ECO:0000313" key="2">
    <source>
        <dbReference type="EMBL" id="UGS37539.1"/>
    </source>
</evidence>
<dbReference type="AlphaFoldDB" id="A0A9E6XZW8"/>
<gene>
    <name evidence="2" type="ORF">DSM104329_03956</name>
</gene>
<sequence>MAGDDPRDIPNEREIEAAEHERRRLEDTPEPEPKLDHVRRALRRHDEQLRED</sequence>
<dbReference type="Proteomes" id="UP001162834">
    <property type="component" value="Chromosome"/>
</dbReference>
<dbReference type="KEGG" id="sbae:DSM104329_03956"/>
<evidence type="ECO:0000313" key="3">
    <source>
        <dbReference type="Proteomes" id="UP001162834"/>
    </source>
</evidence>
<protein>
    <submittedName>
        <fullName evidence="2">Uncharacterized protein</fullName>
    </submittedName>
</protein>
<keyword evidence="3" id="KW-1185">Reference proteome</keyword>
<name>A0A9E6XZW8_9ACTN</name>
<organism evidence="2 3">
    <name type="scientific">Capillimicrobium parvum</name>
    <dbReference type="NCBI Taxonomy" id="2884022"/>
    <lineage>
        <taxon>Bacteria</taxon>
        <taxon>Bacillati</taxon>
        <taxon>Actinomycetota</taxon>
        <taxon>Thermoleophilia</taxon>
        <taxon>Solirubrobacterales</taxon>
        <taxon>Capillimicrobiaceae</taxon>
        <taxon>Capillimicrobium</taxon>
    </lineage>
</organism>
<accession>A0A9E6XZW8</accession>
<reference evidence="2" key="1">
    <citation type="journal article" date="2022" name="Int. J. Syst. Evol. Microbiol.">
        <title>Pseudomonas aegrilactucae sp. nov. and Pseudomonas morbosilactucae sp. nov., pathogens causing bacterial rot of lettuce in Japan.</title>
        <authorList>
            <person name="Sawada H."/>
            <person name="Fujikawa T."/>
            <person name="Satou M."/>
        </authorList>
    </citation>
    <scope>NUCLEOTIDE SEQUENCE</scope>
    <source>
        <strain evidence="2">0166_1</strain>
    </source>
</reference>
<proteinExistence type="predicted"/>
<evidence type="ECO:0000256" key="1">
    <source>
        <dbReference type="SAM" id="MobiDB-lite"/>
    </source>
</evidence>
<dbReference type="RefSeq" id="WP_259311590.1">
    <property type="nucleotide sequence ID" value="NZ_CP087164.1"/>
</dbReference>
<feature type="region of interest" description="Disordered" evidence="1">
    <location>
        <begin position="1"/>
        <end position="52"/>
    </location>
</feature>
<dbReference type="EMBL" id="CP087164">
    <property type="protein sequence ID" value="UGS37539.1"/>
    <property type="molecule type" value="Genomic_DNA"/>
</dbReference>